<dbReference type="HOGENOM" id="CLU_022017_0_2_6"/>
<dbReference type="EMBL" id="CP002038">
    <property type="protein sequence ID" value="ADM97621.1"/>
    <property type="molecule type" value="Genomic_DNA"/>
</dbReference>
<dbReference type="GO" id="GO:0005886">
    <property type="term" value="C:plasma membrane"/>
    <property type="evidence" value="ECO:0007669"/>
    <property type="project" value="UniProtKB-SubCell"/>
</dbReference>
<feature type="transmembrane region" description="Helical" evidence="6">
    <location>
        <begin position="304"/>
        <end position="328"/>
    </location>
</feature>
<dbReference type="RefSeq" id="WP_013317082.1">
    <property type="nucleotide sequence ID" value="NC_014500.1"/>
</dbReference>
<dbReference type="Pfam" id="PF01943">
    <property type="entry name" value="Polysacc_synt"/>
    <property type="match status" value="1"/>
</dbReference>
<evidence type="ECO:0000313" key="8">
    <source>
        <dbReference type="Proteomes" id="UP000006859"/>
    </source>
</evidence>
<sequence length="423" mass="48247">MNFKFKINSFGGDQLKVILSNIVSLGILQIINYILPILVMPFLVYTIGMGNVGVIAIATAFCAYFQVFMDYGFSLTATKEIAKNKDDANIVSSIASAVINIKIILFLIFLFLFFLIVYFVPSYHEHIDIFLFTYMLCFFQSLFPQWYFQAMEKMMYTTIMNSIPKILAVILLFFAIHGPGDTWKVQFVFFIGNVVSVIWAMFVLKLKFKFSYSLNITMIKEQFIAGWSIFLARFFSTLYKNSNVIILGTQCNPTLVGSYAVAEKIIRSAQSVQNVIGDSLFPWFVKRSGKNERFFKTIHERYKWIIIFIYLFSAAFVALFSDLIARILVHNNWQLVGYQIKIMSLVFFFGGLNYFYGILGLVAHNFNRLFSSGVMITGLFNVVVCYFLVEIYSVSGASVTMVLSEALLLLLIVSFISKSGIAK</sequence>
<evidence type="ECO:0000256" key="1">
    <source>
        <dbReference type="ARBA" id="ARBA00004651"/>
    </source>
</evidence>
<accession>E0SFU8</accession>
<gene>
    <name evidence="7" type="ordered locus">Dda3937_03267</name>
</gene>
<dbReference type="OrthoDB" id="103403at2"/>
<feature type="transmembrane region" description="Helical" evidence="6">
    <location>
        <begin position="21"/>
        <end position="47"/>
    </location>
</feature>
<dbReference type="PATRIC" id="fig|198628.6.peg.1421"/>
<feature type="transmembrane region" description="Helical" evidence="6">
    <location>
        <begin position="155"/>
        <end position="177"/>
    </location>
</feature>
<dbReference type="AlphaFoldDB" id="E0SFU8"/>
<dbReference type="STRING" id="198628.Dda3937_03267"/>
<feature type="transmembrane region" description="Helical" evidence="6">
    <location>
        <begin position="395"/>
        <end position="416"/>
    </location>
</feature>
<organism evidence="7 8">
    <name type="scientific">Dickeya dadantii (strain 3937)</name>
    <name type="common">Erwinia chrysanthemi (strain 3937)</name>
    <dbReference type="NCBI Taxonomy" id="198628"/>
    <lineage>
        <taxon>Bacteria</taxon>
        <taxon>Pseudomonadati</taxon>
        <taxon>Pseudomonadota</taxon>
        <taxon>Gammaproteobacteria</taxon>
        <taxon>Enterobacterales</taxon>
        <taxon>Pectobacteriaceae</taxon>
        <taxon>Dickeya</taxon>
    </lineage>
</organism>
<dbReference type="KEGG" id="ddd:Dda3937_03267"/>
<reference evidence="7 8" key="1">
    <citation type="journal article" date="2011" name="J. Bacteriol.">
        <title>Genome sequence of the plant-pathogenic bacterium Dickeya dadantii 3937.</title>
        <authorList>
            <person name="Glasner J.D."/>
            <person name="Yang C.H."/>
            <person name="Reverchon S."/>
            <person name="Hugouvieux-Cotte-Pattat N."/>
            <person name="Condemine G."/>
            <person name="Bohin J.P."/>
            <person name="Van Gijsegem F."/>
            <person name="Yang S."/>
            <person name="Franza T."/>
            <person name="Expert D."/>
            <person name="Plunkett G. III"/>
            <person name="San Francisco M.J."/>
            <person name="Charkowski A.O."/>
            <person name="Py B."/>
            <person name="Bell K."/>
            <person name="Rauscher L."/>
            <person name="Rodriguez-Palenzuela P."/>
            <person name="Toussaint A."/>
            <person name="Holeva M.C."/>
            <person name="He S.Y."/>
            <person name="Douet V."/>
            <person name="Boccara M."/>
            <person name="Blanco C."/>
            <person name="Toth I."/>
            <person name="Anderson B.D."/>
            <person name="Biehl B.S."/>
            <person name="Mau B."/>
            <person name="Flynn S.M."/>
            <person name="Barras F."/>
            <person name="Lindeberg M."/>
            <person name="Birch P.R."/>
            <person name="Tsuyumu S."/>
            <person name="Shi X."/>
            <person name="Hibbing M."/>
            <person name="Yap M.N."/>
            <person name="Carpentier M."/>
            <person name="Dassa E."/>
            <person name="Umehara M."/>
            <person name="Kim J.F."/>
            <person name="Rusch M."/>
            <person name="Soni P."/>
            <person name="Mayhew G.F."/>
            <person name="Fouts D.E."/>
            <person name="Gill S.R."/>
            <person name="Blattner F.R."/>
            <person name="Keen N.T."/>
            <person name="Perna N.T."/>
        </authorList>
    </citation>
    <scope>NUCLEOTIDE SEQUENCE [LARGE SCALE GENOMIC DNA]</scope>
    <source>
        <strain evidence="7 8">3937</strain>
    </source>
</reference>
<evidence type="ECO:0000313" key="7">
    <source>
        <dbReference type="EMBL" id="ADM97621.1"/>
    </source>
</evidence>
<comment type="subcellular location">
    <subcellularLocation>
        <location evidence="1">Cell membrane</location>
        <topology evidence="1">Multi-pass membrane protein</topology>
    </subcellularLocation>
</comment>
<feature type="transmembrane region" description="Helical" evidence="6">
    <location>
        <begin position="126"/>
        <end position="143"/>
    </location>
</feature>
<keyword evidence="5 6" id="KW-0472">Membrane</keyword>
<protein>
    <submittedName>
        <fullName evidence="7">Membrane protein involved in the export of O-antigen, teichoic acid lipoteichoic acids</fullName>
    </submittedName>
</protein>
<dbReference type="PANTHER" id="PTHR30250:SF11">
    <property type="entry name" value="O-ANTIGEN TRANSPORTER-RELATED"/>
    <property type="match status" value="1"/>
</dbReference>
<feature type="transmembrane region" description="Helical" evidence="6">
    <location>
        <begin position="53"/>
        <end position="73"/>
    </location>
</feature>
<name>E0SFU8_DICD3</name>
<dbReference type="InterPro" id="IPR002797">
    <property type="entry name" value="Polysacc_synth"/>
</dbReference>
<dbReference type="InterPro" id="IPR050833">
    <property type="entry name" value="Poly_Biosynth_Transport"/>
</dbReference>
<proteinExistence type="predicted"/>
<evidence type="ECO:0000256" key="6">
    <source>
        <dbReference type="SAM" id="Phobius"/>
    </source>
</evidence>
<dbReference type="eggNOG" id="COG2244">
    <property type="taxonomic scope" value="Bacteria"/>
</dbReference>
<evidence type="ECO:0000256" key="3">
    <source>
        <dbReference type="ARBA" id="ARBA00022692"/>
    </source>
</evidence>
<keyword evidence="8" id="KW-1185">Reference proteome</keyword>
<keyword evidence="3 6" id="KW-0812">Transmembrane</keyword>
<feature type="transmembrane region" description="Helical" evidence="6">
    <location>
        <begin position="183"/>
        <end position="204"/>
    </location>
</feature>
<dbReference type="PANTHER" id="PTHR30250">
    <property type="entry name" value="PST FAMILY PREDICTED COLANIC ACID TRANSPORTER"/>
    <property type="match status" value="1"/>
</dbReference>
<feature type="transmembrane region" description="Helical" evidence="6">
    <location>
        <begin position="340"/>
        <end position="362"/>
    </location>
</feature>
<keyword evidence="2" id="KW-1003">Cell membrane</keyword>
<keyword evidence="4 6" id="KW-1133">Transmembrane helix</keyword>
<evidence type="ECO:0000256" key="4">
    <source>
        <dbReference type="ARBA" id="ARBA00022989"/>
    </source>
</evidence>
<feature type="transmembrane region" description="Helical" evidence="6">
    <location>
        <begin position="369"/>
        <end position="389"/>
    </location>
</feature>
<feature type="transmembrane region" description="Helical" evidence="6">
    <location>
        <begin position="94"/>
        <end position="120"/>
    </location>
</feature>
<evidence type="ECO:0000256" key="5">
    <source>
        <dbReference type="ARBA" id="ARBA00023136"/>
    </source>
</evidence>
<evidence type="ECO:0000256" key="2">
    <source>
        <dbReference type="ARBA" id="ARBA00022475"/>
    </source>
</evidence>
<dbReference type="Proteomes" id="UP000006859">
    <property type="component" value="Chromosome"/>
</dbReference>